<dbReference type="Gene3D" id="2.40.110.10">
    <property type="entry name" value="Butyryl-CoA Dehydrogenase, subunit A, domain 2"/>
    <property type="match status" value="1"/>
</dbReference>
<dbReference type="Gene3D" id="1.20.140.10">
    <property type="entry name" value="Butyryl-CoA Dehydrogenase, subunit A, domain 3"/>
    <property type="match status" value="1"/>
</dbReference>
<dbReference type="PIRSF" id="PIRSF016578">
    <property type="entry name" value="HsaA"/>
    <property type="match status" value="1"/>
</dbReference>
<accession>A0ABQ6NLH7</accession>
<evidence type="ECO:0000259" key="2">
    <source>
        <dbReference type="Pfam" id="PF02771"/>
    </source>
</evidence>
<dbReference type="Pfam" id="PF08028">
    <property type="entry name" value="Acyl-CoA_dh_2"/>
    <property type="match status" value="1"/>
</dbReference>
<dbReference type="Pfam" id="PF02771">
    <property type="entry name" value="Acyl-CoA_dh_N"/>
    <property type="match status" value="1"/>
</dbReference>
<evidence type="ECO:0000313" key="5">
    <source>
        <dbReference type="Proteomes" id="UP001285921"/>
    </source>
</evidence>
<dbReference type="InterPro" id="IPR036250">
    <property type="entry name" value="AcylCo_DH-like_C"/>
</dbReference>
<sequence>MTTSTALDYLTAARELADRFREDAAERDKEGGTPKLQRDWIRESGLLKLLIPGEYGGYGGQWSDVLGVVREFARTDAALAHVYGYHFLCLIAPHLAGTEEQKRYFYEVTAANDYFWGNSSNPLQKTIIGEKSEDGVIVNGSKGFSSGSPDSDLLAISWNDSVTGDYYEGIIPSGREGVEIIDDWDNMGQRQTGSGTVKFHNVRVKPHEILETPYAGQTVFSTLVPQLSQSILASIFIGSAAGALEEAKAYTLEHARPWYTSGLERASEEPSTLSRYGEWWADYQAALGLVEKSDRLLDAAWAKEEALGEVERGELAVLVAAANVQAGKMALEVTSRIFEVMGARATASKFGFDRFWRNVRTHTLHNPAEFKLRNVGNWYLTGTAPVPGFYS</sequence>
<evidence type="ECO:0000259" key="3">
    <source>
        <dbReference type="Pfam" id="PF08028"/>
    </source>
</evidence>
<feature type="domain" description="Acyl-CoA dehydrogenase C-terminal" evidence="3">
    <location>
        <begin position="231"/>
        <end position="366"/>
    </location>
</feature>
<dbReference type="Gene3D" id="1.10.540.10">
    <property type="entry name" value="Acyl-CoA dehydrogenase/oxidase, N-terminal domain"/>
    <property type="match status" value="1"/>
</dbReference>
<dbReference type="InterPro" id="IPR013107">
    <property type="entry name" value="Acyl-CoA_DH_C"/>
</dbReference>
<dbReference type="PANTHER" id="PTHR43884">
    <property type="entry name" value="ACYL-COA DEHYDROGENASE"/>
    <property type="match status" value="1"/>
</dbReference>
<feature type="domain" description="Acyl-CoA dehydrogenase/oxidase N-terminal" evidence="2">
    <location>
        <begin position="11"/>
        <end position="107"/>
    </location>
</feature>
<dbReference type="SUPFAM" id="SSF56645">
    <property type="entry name" value="Acyl-CoA dehydrogenase NM domain-like"/>
    <property type="match status" value="1"/>
</dbReference>
<comment type="caution">
    <text evidence="4">The sequence shown here is derived from an EMBL/GenBank/DDBJ whole genome shotgun (WGS) entry which is preliminary data.</text>
</comment>
<dbReference type="Proteomes" id="UP001285921">
    <property type="component" value="Unassembled WGS sequence"/>
</dbReference>
<keyword evidence="5" id="KW-1185">Reference proteome</keyword>
<evidence type="ECO:0000313" key="4">
    <source>
        <dbReference type="EMBL" id="GMK45017.1"/>
    </source>
</evidence>
<evidence type="ECO:0000256" key="1">
    <source>
        <dbReference type="ARBA" id="ARBA00023002"/>
    </source>
</evidence>
<dbReference type="InterPro" id="IPR009100">
    <property type="entry name" value="AcylCoA_DH/oxidase_NM_dom_sf"/>
</dbReference>
<gene>
    <name evidence="4" type="ORF">PghCCS26_21450</name>
</gene>
<organism evidence="4 5">
    <name type="scientific">Paenibacillus glycanilyticus</name>
    <dbReference type="NCBI Taxonomy" id="126569"/>
    <lineage>
        <taxon>Bacteria</taxon>
        <taxon>Bacillati</taxon>
        <taxon>Bacillota</taxon>
        <taxon>Bacilli</taxon>
        <taxon>Bacillales</taxon>
        <taxon>Paenibacillaceae</taxon>
        <taxon>Paenibacillus</taxon>
    </lineage>
</organism>
<dbReference type="GO" id="GO:0004497">
    <property type="term" value="F:monooxygenase activity"/>
    <property type="evidence" value="ECO:0007669"/>
    <property type="project" value="UniProtKB-KW"/>
</dbReference>
<dbReference type="PANTHER" id="PTHR43884:SF12">
    <property type="entry name" value="ISOVALERYL-COA DEHYDROGENASE, MITOCHONDRIAL-RELATED"/>
    <property type="match status" value="1"/>
</dbReference>
<reference evidence="4 5" key="1">
    <citation type="submission" date="2023-05" db="EMBL/GenBank/DDBJ databases">
        <title>Draft genome of Paenibacillus sp. CCS26.</title>
        <authorList>
            <person name="Akita H."/>
            <person name="Shinto Y."/>
            <person name="Kimura Z."/>
        </authorList>
    </citation>
    <scope>NUCLEOTIDE SEQUENCE [LARGE SCALE GENOMIC DNA]</scope>
    <source>
        <strain evidence="4 5">CCS26</strain>
    </source>
</reference>
<dbReference type="InterPro" id="IPR037069">
    <property type="entry name" value="AcylCoA_DH/ox_N_sf"/>
</dbReference>
<dbReference type="InterPro" id="IPR013786">
    <property type="entry name" value="AcylCoA_DH/ox_N"/>
</dbReference>
<proteinExistence type="predicted"/>
<name>A0ABQ6NLH7_9BACL</name>
<protein>
    <submittedName>
        <fullName evidence="4">FMNH2-dependent monooxygenase</fullName>
    </submittedName>
</protein>
<keyword evidence="1" id="KW-0560">Oxidoreductase</keyword>
<dbReference type="EMBL" id="BTCL01000006">
    <property type="protein sequence ID" value="GMK45017.1"/>
    <property type="molecule type" value="Genomic_DNA"/>
</dbReference>
<keyword evidence="4" id="KW-0503">Monooxygenase</keyword>
<dbReference type="SUPFAM" id="SSF47203">
    <property type="entry name" value="Acyl-CoA dehydrogenase C-terminal domain-like"/>
    <property type="match status" value="1"/>
</dbReference>
<dbReference type="RefSeq" id="WP_317979866.1">
    <property type="nucleotide sequence ID" value="NZ_BTCL01000006.1"/>
</dbReference>
<dbReference type="InterPro" id="IPR046373">
    <property type="entry name" value="Acyl-CoA_Oxase/DH_mid-dom_sf"/>
</dbReference>